<name>A0A4Q9G5R5_9RHOB</name>
<evidence type="ECO:0000313" key="2">
    <source>
        <dbReference type="EMBL" id="TBN40407.1"/>
    </source>
</evidence>
<dbReference type="RefSeq" id="WP_130990871.1">
    <property type="nucleotide sequence ID" value="NZ_SISK01000005.1"/>
</dbReference>
<keyword evidence="1" id="KW-0732">Signal</keyword>
<comment type="caution">
    <text evidence="2">The sequence shown here is derived from an EMBL/GenBank/DDBJ whole genome shotgun (WGS) entry which is preliminary data.</text>
</comment>
<accession>A0A4Q9G5R5</accession>
<keyword evidence="3" id="KW-1185">Reference proteome</keyword>
<protein>
    <recommendedName>
        <fullName evidence="4">Alkaline proteinase inhibitor/ Outer membrane lipoprotein Omp19 domain-containing protein</fullName>
    </recommendedName>
</protein>
<feature type="signal peptide" evidence="1">
    <location>
        <begin position="1"/>
        <end position="28"/>
    </location>
</feature>
<organism evidence="2 3">
    <name type="scientific">Paracoccus subflavus</name>
    <dbReference type="NCBI Taxonomy" id="2528244"/>
    <lineage>
        <taxon>Bacteria</taxon>
        <taxon>Pseudomonadati</taxon>
        <taxon>Pseudomonadota</taxon>
        <taxon>Alphaproteobacteria</taxon>
        <taxon>Rhodobacterales</taxon>
        <taxon>Paracoccaceae</taxon>
        <taxon>Paracoccus</taxon>
    </lineage>
</organism>
<dbReference type="AlphaFoldDB" id="A0A4Q9G5R5"/>
<dbReference type="OrthoDB" id="9810895at2"/>
<proteinExistence type="predicted"/>
<evidence type="ECO:0008006" key="4">
    <source>
        <dbReference type="Google" id="ProtNLM"/>
    </source>
</evidence>
<evidence type="ECO:0000313" key="3">
    <source>
        <dbReference type="Proteomes" id="UP000293520"/>
    </source>
</evidence>
<dbReference type="Proteomes" id="UP000293520">
    <property type="component" value="Unassembled WGS sequence"/>
</dbReference>
<feature type="chain" id="PRO_5020660846" description="Alkaline proteinase inhibitor/ Outer membrane lipoprotein Omp19 domain-containing protein" evidence="1">
    <location>
        <begin position="29"/>
        <end position="148"/>
    </location>
</feature>
<sequence>MTRIASRIARLGLAGSVMLSMAMPAVSATRPDQPVQAWPAMAGVPVEVLLERAQTLPLSEMAAGDQPYCAADAEIHQTLEHDFAEAPVAGTGPAAIGQDATELWASDQMGTWTLVAPRADGTSCIIASGIGYDAGRDVEVYFHTAGLR</sequence>
<reference evidence="2 3" key="1">
    <citation type="submission" date="2019-02" db="EMBL/GenBank/DDBJ databases">
        <title>Paracoccus subflavus sp. nov., isolated from marine sediment of the Pacific Ocean.</title>
        <authorList>
            <person name="Zhang G."/>
        </authorList>
    </citation>
    <scope>NUCLEOTIDE SEQUENCE [LARGE SCALE GENOMIC DNA]</scope>
    <source>
        <strain evidence="2 3">GY0581</strain>
    </source>
</reference>
<gene>
    <name evidence="2" type="ORF">EYE42_08400</name>
</gene>
<dbReference type="EMBL" id="SISK01000005">
    <property type="protein sequence ID" value="TBN40407.1"/>
    <property type="molecule type" value="Genomic_DNA"/>
</dbReference>
<evidence type="ECO:0000256" key="1">
    <source>
        <dbReference type="SAM" id="SignalP"/>
    </source>
</evidence>